<dbReference type="Pfam" id="PF13573">
    <property type="entry name" value="SprB"/>
    <property type="match status" value="1"/>
</dbReference>
<dbReference type="SUPFAM" id="SSF49299">
    <property type="entry name" value="PKD domain"/>
    <property type="match status" value="2"/>
</dbReference>
<dbReference type="Proteomes" id="UP000652681">
    <property type="component" value="Unassembled WGS sequence"/>
</dbReference>
<dbReference type="InterPro" id="IPR049804">
    <property type="entry name" value="Choice_anch_L"/>
</dbReference>
<proteinExistence type="predicted"/>
<dbReference type="Gene3D" id="2.60.40.10">
    <property type="entry name" value="Immunoglobulins"/>
    <property type="match status" value="3"/>
</dbReference>
<comment type="caution">
    <text evidence="2">The sequence shown here is derived from an EMBL/GenBank/DDBJ whole genome shotgun (WGS) entry which is preliminary data.</text>
</comment>
<dbReference type="InterPro" id="IPR038081">
    <property type="entry name" value="CalX-like_sf"/>
</dbReference>
<protein>
    <submittedName>
        <fullName evidence="2">Choice-of-anchor L domain-containing protein</fullName>
    </submittedName>
</protein>
<organism evidence="2 3">
    <name type="scientific">Taishania pollutisoli</name>
    <dbReference type="NCBI Taxonomy" id="2766479"/>
    <lineage>
        <taxon>Bacteria</taxon>
        <taxon>Pseudomonadati</taxon>
        <taxon>Bacteroidota</taxon>
        <taxon>Flavobacteriia</taxon>
        <taxon>Flavobacteriales</taxon>
        <taxon>Crocinitomicaceae</taxon>
        <taxon>Taishania</taxon>
    </lineage>
</organism>
<dbReference type="InterPro" id="IPR000601">
    <property type="entry name" value="PKD_dom"/>
</dbReference>
<keyword evidence="3" id="KW-1185">Reference proteome</keyword>
<evidence type="ECO:0000259" key="1">
    <source>
        <dbReference type="PROSITE" id="PS50093"/>
    </source>
</evidence>
<dbReference type="Gene3D" id="2.60.40.2030">
    <property type="match status" value="1"/>
</dbReference>
<dbReference type="InterPro" id="IPR035986">
    <property type="entry name" value="PKD_dom_sf"/>
</dbReference>
<dbReference type="InterPro" id="IPR013783">
    <property type="entry name" value="Ig-like_fold"/>
</dbReference>
<dbReference type="SUPFAM" id="SSF141072">
    <property type="entry name" value="CalX-like"/>
    <property type="match status" value="1"/>
</dbReference>
<dbReference type="Pfam" id="PF18911">
    <property type="entry name" value="PKD_4"/>
    <property type="match status" value="1"/>
</dbReference>
<name>A0A8J6TSH3_9FLAO</name>
<dbReference type="AlphaFoldDB" id="A0A8J6TSH3"/>
<dbReference type="Pfam" id="PF13585">
    <property type="entry name" value="CHU_C"/>
    <property type="match status" value="1"/>
</dbReference>
<feature type="domain" description="PKD" evidence="1">
    <location>
        <begin position="643"/>
        <end position="691"/>
    </location>
</feature>
<accession>A0A8J6TSH3</accession>
<dbReference type="InterPro" id="IPR025667">
    <property type="entry name" value="SprB_repeat"/>
</dbReference>
<dbReference type="SMART" id="SM00089">
    <property type="entry name" value="PKD"/>
    <property type="match status" value="2"/>
</dbReference>
<dbReference type="InterPro" id="IPR022409">
    <property type="entry name" value="PKD/Chitinase_dom"/>
</dbReference>
<evidence type="ECO:0000313" key="3">
    <source>
        <dbReference type="Proteomes" id="UP000652681"/>
    </source>
</evidence>
<dbReference type="EMBL" id="JACVEL010000003">
    <property type="protein sequence ID" value="MBC9812217.1"/>
    <property type="molecule type" value="Genomic_DNA"/>
</dbReference>
<gene>
    <name evidence="2" type="ORF">H9Y05_06960</name>
</gene>
<dbReference type="PROSITE" id="PS50093">
    <property type="entry name" value="PKD"/>
    <property type="match status" value="1"/>
</dbReference>
<dbReference type="NCBIfam" id="TIGR04131">
    <property type="entry name" value="Bac_Flav_CTERM"/>
    <property type="match status" value="1"/>
</dbReference>
<evidence type="ECO:0000313" key="2">
    <source>
        <dbReference type="EMBL" id="MBC9812217.1"/>
    </source>
</evidence>
<sequence>MSQLTTQVQDPVSLVQNVLLGDPGITVTNITFQGATTALGRFDATGTNLGIQSGIVMTTGTIIGNQNGPIGPNNSASSGVDNGTPGYQLLSGIVGNQTFNASVLAFDFQTCSDSIEFRYVFGSEEYPEYVGSQFNDVFGFFISGPGFSGQQNIARLPNGAVVAINSVNNGNTAPAQGVPVTGPSNPQYYVPNGNGNQTPFNQSPIYIQYDGFTRVLTAKAKIQCNATYRLTLAIADVGDPVWDSGIFLEAKSFKANDPLKVSYTLLNQVFPENNVLAEPCSEAKIRLERTNCNINSPLTINIATSGSATNGVDYQTVPSSVTIPAGALFTEFNLVSILDGLNEGTENVKFTFNYLDNCGEQRTQQLELFIRDIEPVQLTVSATEVACPGEEVSLTSTVSGGGQPYTYQWNTGETTPNITVAPLTTTTYTLTVTDECIQQPVTQSITVTVPVFTPITITGTPDITEICPYVPATLDVVASGGFGGYTYQWTSDQGEILGTQASQTVTPSRTTVYTVEVTDACGITETHDITYTITSPPLVVELSPDVEICPGDSVLLTSVVTGGYGQYYYHWPHSNETTPDVWVNPSVTTDYMLVVSDECQTFSVAEQVRVTVVKPTANFAMISSVPFNNLELTFQNLSINSDTYEWDFGNGSTSTAVHPNTTYADPGVYIVTLIATDDKGCKDTIQKPITIIEEYYIYVPNTFTPDIDRFNKTFKVSTVNINLLSVSIYNRWGERVYRSDDVNFEWDGTYKNMTVPDGTYTYKISYTARNGIEGKLVGHVNVLK</sequence>
<reference evidence="2" key="1">
    <citation type="submission" date="2020-09" db="EMBL/GenBank/DDBJ databases">
        <title>Taishania pollutisoli gen. nov., sp. nov., Isolated from Tetrabromobisphenol A-Contaminated Soil.</title>
        <authorList>
            <person name="Chen Q."/>
        </authorList>
    </citation>
    <scope>NUCLEOTIDE SEQUENCE</scope>
    <source>
        <strain evidence="2">CZZ-1</strain>
    </source>
</reference>
<dbReference type="RefSeq" id="WP_216713879.1">
    <property type="nucleotide sequence ID" value="NZ_JACVEL010000003.1"/>
</dbReference>
<dbReference type="InterPro" id="IPR026341">
    <property type="entry name" value="T9SS_type_B"/>
</dbReference>
<dbReference type="CDD" id="cd00146">
    <property type="entry name" value="PKD"/>
    <property type="match status" value="1"/>
</dbReference>
<dbReference type="NCBIfam" id="NF038133">
    <property type="entry name" value="choice_anch_L"/>
    <property type="match status" value="1"/>
</dbReference>